<organism evidence="11 12">
    <name type="scientific">Persephonella atlantica</name>
    <dbReference type="NCBI Taxonomy" id="2699429"/>
    <lineage>
        <taxon>Bacteria</taxon>
        <taxon>Pseudomonadati</taxon>
        <taxon>Aquificota</taxon>
        <taxon>Aquificia</taxon>
        <taxon>Aquificales</taxon>
        <taxon>Hydrogenothermaceae</taxon>
        <taxon>Persephonella</taxon>
    </lineage>
</organism>
<feature type="domain" description="Galactose-1-phosphate uridyl transferase C-terminal" evidence="10">
    <location>
        <begin position="185"/>
        <end position="290"/>
    </location>
</feature>
<evidence type="ECO:0000313" key="12">
    <source>
        <dbReference type="Proteomes" id="UP000772812"/>
    </source>
</evidence>
<dbReference type="PANTHER" id="PTHR42763">
    <property type="entry name" value="ADP-GLUCOSE PHOSPHORYLASE"/>
    <property type="match status" value="1"/>
</dbReference>
<evidence type="ECO:0000256" key="6">
    <source>
        <dbReference type="ARBA" id="ARBA00022833"/>
    </source>
</evidence>
<gene>
    <name evidence="11" type="primary">galT</name>
    <name evidence="11" type="ORF">GWK41_00185</name>
</gene>
<dbReference type="InterPro" id="IPR005849">
    <property type="entry name" value="GalP_Utransf_N"/>
</dbReference>
<comment type="caution">
    <text evidence="11">The sequence shown here is derived from an EMBL/GenBank/DDBJ whole genome shotgun (WGS) entry which is preliminary data.</text>
</comment>
<evidence type="ECO:0000256" key="4">
    <source>
        <dbReference type="ARBA" id="ARBA00022695"/>
    </source>
</evidence>
<dbReference type="InterPro" id="IPR053177">
    <property type="entry name" value="ADP-glucose_phosphorylase"/>
</dbReference>
<evidence type="ECO:0000256" key="1">
    <source>
        <dbReference type="ARBA" id="ARBA00001947"/>
    </source>
</evidence>
<dbReference type="NCBIfam" id="TIGR00209">
    <property type="entry name" value="galT_1"/>
    <property type="match status" value="1"/>
</dbReference>
<protein>
    <recommendedName>
        <fullName evidence="8">Galactose-1-phosphate uridylyltransferase</fullName>
        <ecNumber evidence="8">2.7.7.12</ecNumber>
    </recommendedName>
</protein>
<evidence type="ECO:0000256" key="5">
    <source>
        <dbReference type="ARBA" id="ARBA00022723"/>
    </source>
</evidence>
<evidence type="ECO:0000256" key="7">
    <source>
        <dbReference type="ARBA" id="ARBA00023277"/>
    </source>
</evidence>
<dbReference type="GO" id="GO:0016779">
    <property type="term" value="F:nucleotidyltransferase activity"/>
    <property type="evidence" value="ECO:0007669"/>
    <property type="project" value="UniProtKB-KW"/>
</dbReference>
<dbReference type="PANTHER" id="PTHR42763:SF1">
    <property type="entry name" value="UDP-GLUCOSE--HEXOSE-1-PHOSPHATE URIDYLYLTRANSFERASE"/>
    <property type="match status" value="1"/>
</dbReference>
<dbReference type="InterPro" id="IPR005850">
    <property type="entry name" value="GalP_Utransf_C"/>
</dbReference>
<evidence type="ECO:0000256" key="3">
    <source>
        <dbReference type="ARBA" id="ARBA00022679"/>
    </source>
</evidence>
<keyword evidence="5" id="KW-0479">Metal-binding</keyword>
<comment type="similarity">
    <text evidence="2">Belongs to the galactose-1-phosphate uridylyltransferase type 1 family.</text>
</comment>
<name>A0ABS1GEW7_9AQUI</name>
<keyword evidence="6" id="KW-0862">Zinc</keyword>
<keyword evidence="3" id="KW-0808">Transferase</keyword>
<evidence type="ECO:0000259" key="10">
    <source>
        <dbReference type="Pfam" id="PF02744"/>
    </source>
</evidence>
<comment type="cofactor">
    <cofactor evidence="1">
        <name>Zn(2+)</name>
        <dbReference type="ChEBI" id="CHEBI:29105"/>
    </cofactor>
</comment>
<keyword evidence="12" id="KW-1185">Reference proteome</keyword>
<dbReference type="Gene3D" id="3.30.428.10">
    <property type="entry name" value="HIT-like"/>
    <property type="match status" value="2"/>
</dbReference>
<dbReference type="Pfam" id="PF02744">
    <property type="entry name" value="GalP_UDP_tr_C"/>
    <property type="match status" value="1"/>
</dbReference>
<sequence length="347" mass="41615">MPELRYNRLNNTWVIISKERAKRPHDYPINWRKEVGDIKKCPFEPGRENLTPPEVFAIREEGTKPDTPGWKVRIIPNKFPALKPEEDYFRTSEDIYDKMGGFGYHEVIIDTPDHYRHIHDFTVDEIFLMFVAYRERMKQLYRKENVHYVQIFKNHGREAGKSLYHSHSQLVALPRIPKRINTQIEQCRKYYIEKERCLLCDEIRYELKEQSRIVYDNSRFTVYCPFASAFPFEMKIIPKFHSHDFTSSTDEDLIELSRAVFVSVRKLAKLFDDPPFNMMLHTAPPERNVPWNPDYFYNIEKMFHWYVEIFPRMAIHAGFELGTEYFINPTPPEEAARYLREKKIEEG</sequence>
<dbReference type="EC" id="2.7.7.12" evidence="8"/>
<proteinExistence type="inferred from homology"/>
<evidence type="ECO:0000259" key="9">
    <source>
        <dbReference type="Pfam" id="PF01087"/>
    </source>
</evidence>
<evidence type="ECO:0000313" key="11">
    <source>
        <dbReference type="EMBL" id="MBK3331478.1"/>
    </source>
</evidence>
<dbReference type="Proteomes" id="UP000772812">
    <property type="component" value="Unassembled WGS sequence"/>
</dbReference>
<evidence type="ECO:0000256" key="8">
    <source>
        <dbReference type="NCBIfam" id="TIGR00209"/>
    </source>
</evidence>
<dbReference type="Pfam" id="PF01087">
    <property type="entry name" value="GalP_UDP_transf"/>
    <property type="match status" value="1"/>
</dbReference>
<dbReference type="PIRSF" id="PIRSF000808">
    <property type="entry name" value="GalT"/>
    <property type="match status" value="1"/>
</dbReference>
<dbReference type="InterPro" id="IPR001937">
    <property type="entry name" value="GalP_UDPtransf1"/>
</dbReference>
<evidence type="ECO:0000256" key="2">
    <source>
        <dbReference type="ARBA" id="ARBA00010951"/>
    </source>
</evidence>
<keyword evidence="7" id="KW-0119">Carbohydrate metabolism</keyword>
<keyword evidence="4 11" id="KW-0548">Nucleotidyltransferase</keyword>
<dbReference type="InterPro" id="IPR036265">
    <property type="entry name" value="HIT-like_sf"/>
</dbReference>
<dbReference type="RefSeq" id="WP_200672901.1">
    <property type="nucleotide sequence ID" value="NZ_JAACYA010000001.1"/>
</dbReference>
<feature type="domain" description="Galactose-1-phosphate uridyl transferase N-terminal" evidence="9">
    <location>
        <begin position="3"/>
        <end position="176"/>
    </location>
</feature>
<accession>A0ABS1GEW7</accession>
<reference evidence="11 12" key="1">
    <citation type="journal article" date="2021" name="Syst. Appl. Microbiol.">
        <title>Persephonella atlantica sp. nov.: How to adapt to physico-chemical gradients in high temperature hydrothermal habitats.</title>
        <authorList>
            <person name="Francois D.X."/>
            <person name="Godfroy A."/>
            <person name="Mathien C."/>
            <person name="Aube J."/>
            <person name="Cathalot C."/>
            <person name="Lesongeur F."/>
            <person name="L'Haridon S."/>
            <person name="Philippon X."/>
            <person name="Roussel E.G."/>
        </authorList>
    </citation>
    <scope>NUCLEOTIDE SEQUENCE [LARGE SCALE GENOMIC DNA]</scope>
    <source>
        <strain evidence="11 12">MO1340</strain>
    </source>
</reference>
<dbReference type="SUPFAM" id="SSF54197">
    <property type="entry name" value="HIT-like"/>
    <property type="match status" value="2"/>
</dbReference>
<dbReference type="EMBL" id="JAACYA010000001">
    <property type="protein sequence ID" value="MBK3331478.1"/>
    <property type="molecule type" value="Genomic_DNA"/>
</dbReference>